<dbReference type="RefSeq" id="WP_338393245.1">
    <property type="nucleotide sequence ID" value="NZ_AP025314.1"/>
</dbReference>
<name>A0AAU9CIZ1_9BACT</name>
<proteinExistence type="predicted"/>
<protein>
    <submittedName>
        <fullName evidence="1">Uncharacterized protein</fullName>
    </submittedName>
</protein>
<organism evidence="1 2">
    <name type="scientific">Fulvitalea axinellae</name>
    <dbReference type="NCBI Taxonomy" id="1182444"/>
    <lineage>
        <taxon>Bacteria</taxon>
        <taxon>Pseudomonadati</taxon>
        <taxon>Bacteroidota</taxon>
        <taxon>Cytophagia</taxon>
        <taxon>Cytophagales</taxon>
        <taxon>Persicobacteraceae</taxon>
        <taxon>Fulvitalea</taxon>
    </lineage>
</organism>
<accession>A0AAU9CIZ1</accession>
<dbReference type="KEGG" id="fax:FUAX_03850"/>
<dbReference type="EMBL" id="AP025314">
    <property type="protein sequence ID" value="BDD07953.1"/>
    <property type="molecule type" value="Genomic_DNA"/>
</dbReference>
<reference evidence="1 2" key="1">
    <citation type="submission" date="2021-12" db="EMBL/GenBank/DDBJ databases">
        <title>Genome sequencing of bacteria with rrn-lacking chromosome and rrn-plasmid.</title>
        <authorList>
            <person name="Anda M."/>
            <person name="Iwasaki W."/>
        </authorList>
    </citation>
    <scope>NUCLEOTIDE SEQUENCE [LARGE SCALE GENOMIC DNA]</scope>
    <source>
        <strain evidence="1 2">DSM 100852</strain>
    </source>
</reference>
<keyword evidence="2" id="KW-1185">Reference proteome</keyword>
<gene>
    <name evidence="1" type="ORF">FUAX_03850</name>
</gene>
<dbReference type="Proteomes" id="UP001348817">
    <property type="component" value="Chromosome"/>
</dbReference>
<sequence length="521" mass="61992">MPNVKYSAVENLIFSLTKSEKRFFKLFAGRIKGNEDSRFIRMFDHIDKRHGLDDEFFLKRNPDVKPSQLSNLKAHLYKQLLQSLRVLNTDDDLDLSIRSIIDYCTVLYNKCLYNEAIKKLRKAKKLAQKGDKTILLLQILEMEKKLALKLIRADFDKQITQLGRESENIQNHIGKVYQFSNLFNQIYAHYVSKGFIRNREEYQTIKTLFDDNLPAYDIETLSSDEKMYLFSTLVSYYYFLQDYQKGLRFSLEWVRLFEEAPHYILSKIEMYIRGLNNMARGHYKLKKYDLFNDSVNRLGAIQDIKGLKLTDNLRLQLFKYLATHKLNRYFLEGRFESGTEEIPFIVNELEQHKKVMDLHHVMVFYYKFACMHFGASQYQEAVYWLGKIINHRDFDFRADIQGFARILNLISHFELENTDLVEYYIRSTYRFLIKKEDVNLYQKHILRFLRNLPPEGDGQLQEAFGNLLDKLKELRKIPYEGRAFTYFDIISWLESKIQNRKVSEVIREKALKTLAESTNNG</sequence>
<evidence type="ECO:0000313" key="1">
    <source>
        <dbReference type="EMBL" id="BDD07953.1"/>
    </source>
</evidence>
<evidence type="ECO:0000313" key="2">
    <source>
        <dbReference type="Proteomes" id="UP001348817"/>
    </source>
</evidence>
<dbReference type="AlphaFoldDB" id="A0AAU9CIZ1"/>